<comment type="caution">
    <text evidence="1">The sequence shown here is derived from an EMBL/GenBank/DDBJ whole genome shotgun (WGS) entry which is preliminary data.</text>
</comment>
<reference evidence="1" key="1">
    <citation type="submission" date="2021-04" db="EMBL/GenBank/DDBJ databases">
        <title>Whole genome sequencing of Enterococci isolates from hospitalized patients.</title>
        <authorList>
            <person name="Ogoti B.M."/>
            <person name="Onyambu F.G."/>
        </authorList>
    </citation>
    <scope>NUCLEOTIDE SEQUENCE</scope>
    <source>
        <strain evidence="1">242</strain>
    </source>
</reference>
<accession>A0A941FR97</accession>
<evidence type="ECO:0000313" key="2">
    <source>
        <dbReference type="Proteomes" id="UP000680045"/>
    </source>
</evidence>
<dbReference type="Proteomes" id="UP000680045">
    <property type="component" value="Unassembled WGS sequence"/>
</dbReference>
<organism evidence="1 2">
    <name type="scientific">Peribacillus frigoritolerans</name>
    <dbReference type="NCBI Taxonomy" id="450367"/>
    <lineage>
        <taxon>Bacteria</taxon>
        <taxon>Bacillati</taxon>
        <taxon>Bacillota</taxon>
        <taxon>Bacilli</taxon>
        <taxon>Bacillales</taxon>
        <taxon>Bacillaceae</taxon>
        <taxon>Peribacillus</taxon>
    </lineage>
</organism>
<gene>
    <name evidence="1" type="ORF">KEH51_10410</name>
</gene>
<evidence type="ECO:0000313" key="1">
    <source>
        <dbReference type="EMBL" id="MBR8644712.1"/>
    </source>
</evidence>
<proteinExistence type="predicted"/>
<protein>
    <submittedName>
        <fullName evidence="1">Uncharacterized protein</fullName>
    </submittedName>
</protein>
<name>A0A941FR97_9BACI</name>
<sequence length="47" mass="5606">MYYGVFLPKKEQKEFSTLEDFSKIDSVNPDKDGWAKIYMPKKISKQF</sequence>
<dbReference type="AlphaFoldDB" id="A0A941FR97"/>
<dbReference type="EMBL" id="JAGTPW010000015">
    <property type="protein sequence ID" value="MBR8644712.1"/>
    <property type="molecule type" value="Genomic_DNA"/>
</dbReference>